<reference evidence="1 2" key="1">
    <citation type="journal article" date="2019" name="Nat. Med.">
        <title>A library of human gut bacterial isolates paired with longitudinal multiomics data enables mechanistic microbiome research.</title>
        <authorList>
            <person name="Poyet M."/>
            <person name="Groussin M."/>
            <person name="Gibbons S.M."/>
            <person name="Avila-Pacheco J."/>
            <person name="Jiang X."/>
            <person name="Kearney S.M."/>
            <person name="Perrotta A.R."/>
            <person name="Berdy B."/>
            <person name="Zhao S."/>
            <person name="Lieberman T.D."/>
            <person name="Swanson P.K."/>
            <person name="Smith M."/>
            <person name="Roesemann S."/>
            <person name="Alexander J.E."/>
            <person name="Rich S.A."/>
            <person name="Livny J."/>
            <person name="Vlamakis H."/>
            <person name="Clish C."/>
            <person name="Bullock K."/>
            <person name="Deik A."/>
            <person name="Scott J."/>
            <person name="Pierce K.A."/>
            <person name="Xavier R.J."/>
            <person name="Alm E.J."/>
        </authorList>
    </citation>
    <scope>NUCLEOTIDE SEQUENCE [LARGE SCALE GENOMIC DNA]</scope>
    <source>
        <strain evidence="1 2">BIOML-A16</strain>
    </source>
</reference>
<dbReference type="AlphaFoldDB" id="A0AA43W5E1"/>
<evidence type="ECO:0000313" key="2">
    <source>
        <dbReference type="Proteomes" id="UP000448908"/>
    </source>
</evidence>
<organism evidence="1 2">
    <name type="scientific">Parabacteroides merdae</name>
    <dbReference type="NCBI Taxonomy" id="46503"/>
    <lineage>
        <taxon>Bacteria</taxon>
        <taxon>Pseudomonadati</taxon>
        <taxon>Bacteroidota</taxon>
        <taxon>Bacteroidia</taxon>
        <taxon>Bacteroidales</taxon>
        <taxon>Tannerellaceae</taxon>
        <taxon>Parabacteroides</taxon>
    </lineage>
</organism>
<gene>
    <name evidence="1" type="ORF">GMD92_14275</name>
</gene>
<comment type="caution">
    <text evidence="1">The sequence shown here is derived from an EMBL/GenBank/DDBJ whole genome shotgun (WGS) entry which is preliminary data.</text>
</comment>
<protein>
    <submittedName>
        <fullName evidence="1">Uncharacterized protein</fullName>
    </submittedName>
</protein>
<proteinExistence type="predicted"/>
<sequence length="83" mass="9361">MRTAIKYTVAEKQSARSLRKEHCQCHAHNYQPPTALLLAAGLGKIRDVPEKRLAEIGVRKRRAGTRVNVSKPIHDMLKVRSFG</sequence>
<dbReference type="Proteomes" id="UP000448908">
    <property type="component" value="Unassembled WGS sequence"/>
</dbReference>
<name>A0AA43W5E1_9BACT</name>
<evidence type="ECO:0000313" key="1">
    <source>
        <dbReference type="EMBL" id="MTU70199.1"/>
    </source>
</evidence>
<dbReference type="RefSeq" id="WP_155156773.1">
    <property type="nucleotide sequence ID" value="NZ_WNCU01000019.1"/>
</dbReference>
<accession>A0AA43W5E1</accession>
<dbReference type="EMBL" id="WNDA01000023">
    <property type="protein sequence ID" value="MTU70199.1"/>
    <property type="molecule type" value="Genomic_DNA"/>
</dbReference>